<protein>
    <submittedName>
        <fullName evidence="1">Uncharacterized protein</fullName>
    </submittedName>
</protein>
<dbReference type="InParanoid" id="A0A0D0ACL8"/>
<name>A0A0D0ACL8_9AGAM</name>
<reference evidence="2" key="2">
    <citation type="submission" date="2015-01" db="EMBL/GenBank/DDBJ databases">
        <title>Evolutionary Origins and Diversification of the Mycorrhizal Mutualists.</title>
        <authorList>
            <consortium name="DOE Joint Genome Institute"/>
            <consortium name="Mycorrhizal Genomics Consortium"/>
            <person name="Kohler A."/>
            <person name="Kuo A."/>
            <person name="Nagy L.G."/>
            <person name="Floudas D."/>
            <person name="Copeland A."/>
            <person name="Barry K.W."/>
            <person name="Cichocki N."/>
            <person name="Veneault-Fourrey C."/>
            <person name="LaButti K."/>
            <person name="Lindquist E.A."/>
            <person name="Lipzen A."/>
            <person name="Lundell T."/>
            <person name="Morin E."/>
            <person name="Murat C."/>
            <person name="Riley R."/>
            <person name="Ohm R."/>
            <person name="Sun H."/>
            <person name="Tunlid A."/>
            <person name="Henrissat B."/>
            <person name="Grigoriev I.V."/>
            <person name="Hibbett D.S."/>
            <person name="Martin F."/>
        </authorList>
    </citation>
    <scope>NUCLEOTIDE SEQUENCE [LARGE SCALE GENOMIC DNA]</scope>
    <source>
        <strain evidence="2">UH-Slu-Lm8-n1</strain>
    </source>
</reference>
<dbReference type="OrthoDB" id="2659841at2759"/>
<sequence>MDESAVTRLLNPDDPQHVPRAVELMQAVIAVSKVKIDTITSDVGMCADMSAITSLSAILESLLLPFIDITLSLQQQVSYLSCYAHLTFTFFHLYRSTFMPHVLYYNSQTMAKNACFCIAKQQRLDGSQRFWLIQTGDDRLEKLFGITRMRGQHNSAMNYSQALDCISATKDIDTVFKKHSDLKSGSR</sequence>
<evidence type="ECO:0000313" key="1">
    <source>
        <dbReference type="EMBL" id="KIK31977.1"/>
    </source>
</evidence>
<dbReference type="AlphaFoldDB" id="A0A0D0ACL8"/>
<reference evidence="1 2" key="1">
    <citation type="submission" date="2014-04" db="EMBL/GenBank/DDBJ databases">
        <authorList>
            <consortium name="DOE Joint Genome Institute"/>
            <person name="Kuo A."/>
            <person name="Ruytinx J."/>
            <person name="Rineau F."/>
            <person name="Colpaert J."/>
            <person name="Kohler A."/>
            <person name="Nagy L.G."/>
            <person name="Floudas D."/>
            <person name="Copeland A."/>
            <person name="Barry K.W."/>
            <person name="Cichocki N."/>
            <person name="Veneault-Fourrey C."/>
            <person name="LaButti K."/>
            <person name="Lindquist E.A."/>
            <person name="Lipzen A."/>
            <person name="Lundell T."/>
            <person name="Morin E."/>
            <person name="Murat C."/>
            <person name="Sun H."/>
            <person name="Tunlid A."/>
            <person name="Henrissat B."/>
            <person name="Grigoriev I.V."/>
            <person name="Hibbett D.S."/>
            <person name="Martin F."/>
            <person name="Nordberg H.P."/>
            <person name="Cantor M.N."/>
            <person name="Hua S.X."/>
        </authorList>
    </citation>
    <scope>NUCLEOTIDE SEQUENCE [LARGE SCALE GENOMIC DNA]</scope>
    <source>
        <strain evidence="1 2">UH-Slu-Lm8-n1</strain>
    </source>
</reference>
<evidence type="ECO:0000313" key="2">
    <source>
        <dbReference type="Proteomes" id="UP000054485"/>
    </source>
</evidence>
<gene>
    <name evidence="1" type="ORF">CY34DRAFT_102431</name>
</gene>
<dbReference type="STRING" id="930992.A0A0D0ACL8"/>
<dbReference type="HOGENOM" id="CLU_091937_0_0_1"/>
<keyword evidence="2" id="KW-1185">Reference proteome</keyword>
<organism evidence="1 2">
    <name type="scientific">Suillus luteus UH-Slu-Lm8-n1</name>
    <dbReference type="NCBI Taxonomy" id="930992"/>
    <lineage>
        <taxon>Eukaryota</taxon>
        <taxon>Fungi</taxon>
        <taxon>Dikarya</taxon>
        <taxon>Basidiomycota</taxon>
        <taxon>Agaricomycotina</taxon>
        <taxon>Agaricomycetes</taxon>
        <taxon>Agaricomycetidae</taxon>
        <taxon>Boletales</taxon>
        <taxon>Suillineae</taxon>
        <taxon>Suillaceae</taxon>
        <taxon>Suillus</taxon>
    </lineage>
</organism>
<dbReference type="Proteomes" id="UP000054485">
    <property type="component" value="Unassembled WGS sequence"/>
</dbReference>
<dbReference type="EMBL" id="KN836490">
    <property type="protein sequence ID" value="KIK31977.1"/>
    <property type="molecule type" value="Genomic_DNA"/>
</dbReference>
<proteinExistence type="predicted"/>
<accession>A0A0D0ACL8</accession>